<comment type="caution">
    <text evidence="1">The sequence shown here is derived from an EMBL/GenBank/DDBJ whole genome shotgun (WGS) entry which is preliminary data.</text>
</comment>
<organism evidence="1 2">
    <name type="scientific">Glomus cerebriforme</name>
    <dbReference type="NCBI Taxonomy" id="658196"/>
    <lineage>
        <taxon>Eukaryota</taxon>
        <taxon>Fungi</taxon>
        <taxon>Fungi incertae sedis</taxon>
        <taxon>Mucoromycota</taxon>
        <taxon>Glomeromycotina</taxon>
        <taxon>Glomeromycetes</taxon>
        <taxon>Glomerales</taxon>
        <taxon>Glomeraceae</taxon>
        <taxon>Glomus</taxon>
    </lineage>
</organism>
<gene>
    <name evidence="1" type="ORF">C1645_820095</name>
</gene>
<dbReference type="AlphaFoldDB" id="A0A397T3C4"/>
<name>A0A397T3C4_9GLOM</name>
<accession>A0A397T3C4</accession>
<keyword evidence="2" id="KW-1185">Reference proteome</keyword>
<evidence type="ECO:0000313" key="2">
    <source>
        <dbReference type="Proteomes" id="UP000265703"/>
    </source>
</evidence>
<dbReference type="EMBL" id="QKYT01000115">
    <property type="protein sequence ID" value="RIA92900.1"/>
    <property type="molecule type" value="Genomic_DNA"/>
</dbReference>
<evidence type="ECO:0000313" key="1">
    <source>
        <dbReference type="EMBL" id="RIA92900.1"/>
    </source>
</evidence>
<dbReference type="Proteomes" id="UP000265703">
    <property type="component" value="Unassembled WGS sequence"/>
</dbReference>
<evidence type="ECO:0008006" key="3">
    <source>
        <dbReference type="Google" id="ProtNLM"/>
    </source>
</evidence>
<dbReference type="OrthoDB" id="2365598at2759"/>
<proteinExistence type="predicted"/>
<reference evidence="1 2" key="1">
    <citation type="submission" date="2018-06" db="EMBL/GenBank/DDBJ databases">
        <title>Comparative genomics reveals the genomic features of Rhizophagus irregularis, R. cerebriforme, R. diaphanum and Gigaspora rosea, and their symbiotic lifestyle signature.</title>
        <authorList>
            <person name="Morin E."/>
            <person name="San Clemente H."/>
            <person name="Chen E.C.H."/>
            <person name="De La Providencia I."/>
            <person name="Hainaut M."/>
            <person name="Kuo A."/>
            <person name="Kohler A."/>
            <person name="Murat C."/>
            <person name="Tang N."/>
            <person name="Roy S."/>
            <person name="Loubradou J."/>
            <person name="Henrissat B."/>
            <person name="Grigoriev I.V."/>
            <person name="Corradi N."/>
            <person name="Roux C."/>
            <person name="Martin F.M."/>
        </authorList>
    </citation>
    <scope>NUCLEOTIDE SEQUENCE [LARGE SCALE GENOMIC DNA]</scope>
    <source>
        <strain evidence="1 2">DAOM 227022</strain>
    </source>
</reference>
<sequence>MIFNQDCLTLIIEELYNNKNNSLFSCLLVNRNWCKTVIPILWRNPWILLNINNNQNFLKNAKLLLNIILLHLSEESKNYLKNQGIDIFLTLNYKQKNLLFDYLNFFRYIKHRNFINGNNIYEKVFYNYNNNQRNLIMQEIYKIFMSKQQYKIKFLDISGISLPFYKYPGAEIRLLEIHELHCKSDDDPNLFNGLSKICKLIQKFFIIYSNSNDELAKLIELQYKVKYIKIIYISDDNDDDNNNNMNDRLLIDQAIMKHSKTIIYLDLMIEKNLNFINDLFSKLFNLKKLILHGSLFYRLDLNEYFISSFHPINLQILQLCSLKFSTIIKIIQNTESNLQVIWLDSNKYDNINQPGQLINIISQHCPSLKYLKIFLKDRYLHNFKDLLINCSLLEGIIIYTDNLFLNYFGDELLNILINFTPMNLHKLDLNFCKFKFESFISFLNNWKNRKELLKNSIPIKVIILLMIIKKL</sequence>
<protein>
    <recommendedName>
        <fullName evidence="3">F-box domain-containing protein</fullName>
    </recommendedName>
</protein>